<evidence type="ECO:0000313" key="1">
    <source>
        <dbReference type="EMBL" id="RLN63077.1"/>
    </source>
</evidence>
<name>A0A3F2S355_9STRA</name>
<evidence type="ECO:0000313" key="3">
    <source>
        <dbReference type="Proteomes" id="UP000277300"/>
    </source>
</evidence>
<dbReference type="Proteomes" id="UP000284657">
    <property type="component" value="Unassembled WGS sequence"/>
</dbReference>
<dbReference type="Proteomes" id="UP000277300">
    <property type="component" value="Unassembled WGS sequence"/>
</dbReference>
<gene>
    <name evidence="1" type="ORF">BBJ29_001859</name>
    <name evidence="2" type="ORF">BBP00_00000373</name>
</gene>
<comment type="caution">
    <text evidence="2">The sequence shown here is derived from an EMBL/GenBank/DDBJ whole genome shotgun (WGS) entry which is preliminary data.</text>
</comment>
<dbReference type="OrthoDB" id="123216at2759"/>
<proteinExistence type="predicted"/>
<dbReference type="EMBL" id="MBAD02000767">
    <property type="protein sequence ID" value="RLN63077.1"/>
    <property type="molecule type" value="Genomic_DNA"/>
</dbReference>
<dbReference type="AlphaFoldDB" id="A0A3F2S355"/>
<evidence type="ECO:0000313" key="4">
    <source>
        <dbReference type="Proteomes" id="UP000284657"/>
    </source>
</evidence>
<protein>
    <submittedName>
        <fullName evidence="2">Uncharacterized protein</fullName>
    </submittedName>
</protein>
<evidence type="ECO:0000313" key="2">
    <source>
        <dbReference type="EMBL" id="RLN69374.1"/>
    </source>
</evidence>
<accession>A0A3F2S355</accession>
<dbReference type="EMBL" id="MBDO02000005">
    <property type="protein sequence ID" value="RLN69374.1"/>
    <property type="molecule type" value="Genomic_DNA"/>
</dbReference>
<reference evidence="3 4" key="1">
    <citation type="submission" date="2018-07" db="EMBL/GenBank/DDBJ databases">
        <title>Genome sequencing of oomycete isolates from Chile give support for New Zealand origin for Phytophthora kernoviae and make available the first Nothophytophthora sp. genome.</title>
        <authorList>
            <person name="Studholme D.J."/>
            <person name="Sanfuentes E."/>
            <person name="Panda P."/>
            <person name="Hill R."/>
            <person name="Sambles C."/>
            <person name="Grant M."/>
            <person name="Williams N.M."/>
            <person name="Mcdougal R.L."/>
        </authorList>
    </citation>
    <scope>NUCLEOTIDE SEQUENCE [LARGE SCALE GENOMIC DNA]</scope>
    <source>
        <strain evidence="2">Chile6</strain>
        <strain evidence="1">Chile7</strain>
    </source>
</reference>
<organism evidence="2 3">
    <name type="scientific">Phytophthora kernoviae</name>
    <dbReference type="NCBI Taxonomy" id="325452"/>
    <lineage>
        <taxon>Eukaryota</taxon>
        <taxon>Sar</taxon>
        <taxon>Stramenopiles</taxon>
        <taxon>Oomycota</taxon>
        <taxon>Peronosporomycetes</taxon>
        <taxon>Peronosporales</taxon>
        <taxon>Peronosporaceae</taxon>
        <taxon>Phytophthora</taxon>
    </lineage>
</organism>
<sequence length="191" mass="22397">MFSVEECPEVELANVRDVFEKHQHLIQQLYTPYRANIKHAMTLDGLWHVVKILRLPRDIHVIPTLRDEELVANGYEQLFSPEDLGELFLQLCNEQFLPQIATLDWQAFIQDYRLLRARFLMEQAMNVFRNVQEATPGNDDQLELIYSEFCEALVGVAMFYVPDPFMKTATKVTQFLRRYLPLSPDDVHDHA</sequence>